<dbReference type="OrthoDB" id="8705346at2"/>
<gene>
    <name evidence="1" type="ORF">ADL28_43320</name>
</gene>
<dbReference type="EMBL" id="LLZJ01000428">
    <property type="protein sequence ID" value="KUL43224.1"/>
    <property type="molecule type" value="Genomic_DNA"/>
</dbReference>
<dbReference type="InterPro" id="IPR021087">
    <property type="entry name" value="Uncharacterised_PixA/AidA"/>
</dbReference>
<dbReference type="InterPro" id="IPR038712">
    <property type="entry name" value="PixA-like_sf"/>
</dbReference>
<dbReference type="Pfam" id="PF12306">
    <property type="entry name" value="PixA"/>
    <property type="match status" value="1"/>
</dbReference>
<organism evidence="1 2">
    <name type="scientific">Streptomyces violaceusniger</name>
    <dbReference type="NCBI Taxonomy" id="68280"/>
    <lineage>
        <taxon>Bacteria</taxon>
        <taxon>Bacillati</taxon>
        <taxon>Actinomycetota</taxon>
        <taxon>Actinomycetes</taxon>
        <taxon>Kitasatosporales</taxon>
        <taxon>Streptomycetaceae</taxon>
        <taxon>Streptomyces</taxon>
        <taxon>Streptomyces violaceusniger group</taxon>
    </lineage>
</organism>
<proteinExistence type="predicted"/>
<name>A0A0X3VF30_STRVO</name>
<sequence length="168" mass="19422">MSEFINVMIAFDAVSIAERYPDASRNPDAPTQVDHALIYMTTRQDRIIGTSGAELNFRANPRDIIRWRETTLSLNSEYCALLYRYLSGDQLISKPRIVIGDGTYPIPKDGATDQPDFETQNYQDHYWEADVEKTGQVTYRFFFQLLDSEQKLAGYFQWDPFITIGKRS</sequence>
<evidence type="ECO:0000313" key="1">
    <source>
        <dbReference type="EMBL" id="KUL43224.1"/>
    </source>
</evidence>
<dbReference type="Gene3D" id="2.60.40.3910">
    <property type="entry name" value="Inclusion body protein"/>
    <property type="match status" value="1"/>
</dbReference>
<reference evidence="2" key="1">
    <citation type="submission" date="2015-10" db="EMBL/GenBank/DDBJ databases">
        <authorList>
            <person name="Ju K.-S."/>
            <person name="Doroghazi J.R."/>
            <person name="Metcalf W.W."/>
        </authorList>
    </citation>
    <scope>NUCLEOTIDE SEQUENCE [LARGE SCALE GENOMIC DNA]</scope>
    <source>
        <strain evidence="2">NRRL F-8817</strain>
    </source>
</reference>
<evidence type="ECO:0000313" key="2">
    <source>
        <dbReference type="Proteomes" id="UP000053413"/>
    </source>
</evidence>
<comment type="caution">
    <text evidence="1">The sequence shown here is derived from an EMBL/GenBank/DDBJ whole genome shotgun (WGS) entry which is preliminary data.</text>
</comment>
<dbReference type="Proteomes" id="UP000053413">
    <property type="component" value="Unassembled WGS sequence"/>
</dbReference>
<protein>
    <submittedName>
        <fullName evidence="1">Nematocidal protein AidA</fullName>
    </submittedName>
</protein>
<dbReference type="RefSeq" id="WP_059149302.1">
    <property type="nucleotide sequence ID" value="NZ_LLZJ01000428.1"/>
</dbReference>
<dbReference type="AlphaFoldDB" id="A0A0X3VF30"/>
<accession>A0A0X3VF30</accession>
<dbReference type="GeneID" id="97429336"/>